<evidence type="ECO:0000313" key="3">
    <source>
        <dbReference type="EMBL" id="ANY16354.1"/>
    </source>
</evidence>
<dbReference type="Proteomes" id="UP000053096">
    <property type="component" value="Unassembled WGS sequence"/>
</dbReference>
<proteinExistence type="predicted"/>
<evidence type="ECO:0000313" key="5">
    <source>
        <dbReference type="Proteomes" id="UP000053096"/>
    </source>
</evidence>
<dbReference type="AlphaFoldDB" id="A0A0J6C8V8"/>
<reference evidence="3 6" key="2">
    <citation type="submission" date="2016-07" db="EMBL/GenBank/DDBJ databases">
        <title>Complete genome sequences of Bordetella pseudohinzii.</title>
        <authorList>
            <person name="Spilker T."/>
            <person name="Darrah R."/>
            <person name="LiPuma J.J."/>
        </authorList>
    </citation>
    <scope>NUCLEOTIDE SEQUENCE [LARGE SCALE GENOMIC DNA]</scope>
    <source>
        <strain evidence="3 6">HI4681</strain>
    </source>
</reference>
<dbReference type="SUPFAM" id="SSF55008">
    <property type="entry name" value="HMA, heavy metal-associated domain"/>
    <property type="match status" value="1"/>
</dbReference>
<evidence type="ECO:0000313" key="6">
    <source>
        <dbReference type="Proteomes" id="UP000092950"/>
    </source>
</evidence>
<sequence length="66" mass="6837">MSVVFTVPNMTCGHCVKSITQAVQQAVPGATVEVDLSAHRVTVSPAGQAAAIEAAIREAGYDPQKQ</sequence>
<accession>A0A0J6C8V8</accession>
<dbReference type="GO" id="GO:0046872">
    <property type="term" value="F:metal ion binding"/>
    <property type="evidence" value="ECO:0007669"/>
    <property type="project" value="UniProtKB-KW"/>
</dbReference>
<dbReference type="InterPro" id="IPR017969">
    <property type="entry name" value="Heavy-metal-associated_CS"/>
</dbReference>
<dbReference type="Gene3D" id="3.30.70.100">
    <property type="match status" value="1"/>
</dbReference>
<protein>
    <submittedName>
        <fullName evidence="4">Copper chaperone</fullName>
    </submittedName>
    <submittedName>
        <fullName evidence="3">Heavy metal transporter</fullName>
    </submittedName>
</protein>
<organism evidence="4 5">
    <name type="scientific">Bordetella pseudohinzii</name>
    <dbReference type="NCBI Taxonomy" id="1331258"/>
    <lineage>
        <taxon>Bacteria</taxon>
        <taxon>Pseudomonadati</taxon>
        <taxon>Pseudomonadota</taxon>
        <taxon>Betaproteobacteria</taxon>
        <taxon>Burkholderiales</taxon>
        <taxon>Alcaligenaceae</taxon>
        <taxon>Bordetella</taxon>
    </lineage>
</organism>
<evidence type="ECO:0000256" key="1">
    <source>
        <dbReference type="ARBA" id="ARBA00022723"/>
    </source>
</evidence>
<dbReference type="KEGG" id="bpdz:BBN53_10890"/>
<accession>A0A0M7CG77</accession>
<dbReference type="OrthoDB" id="9813965at2"/>
<name>A0A0J6C8V8_9BORD</name>
<dbReference type="InterPro" id="IPR006121">
    <property type="entry name" value="HMA_dom"/>
</dbReference>
<evidence type="ECO:0000259" key="2">
    <source>
        <dbReference type="PROSITE" id="PS50846"/>
    </source>
</evidence>
<dbReference type="Pfam" id="PF00403">
    <property type="entry name" value="HMA"/>
    <property type="match status" value="1"/>
</dbReference>
<dbReference type="PROSITE" id="PS50846">
    <property type="entry name" value="HMA_2"/>
    <property type="match status" value="1"/>
</dbReference>
<gene>
    <name evidence="3" type="ORF">BBN53_10890</name>
    <name evidence="4" type="ORF">ERS370011_00378</name>
</gene>
<dbReference type="CDD" id="cd00371">
    <property type="entry name" value="HMA"/>
    <property type="match status" value="1"/>
</dbReference>
<feature type="domain" description="HMA" evidence="2">
    <location>
        <begin position="1"/>
        <end position="64"/>
    </location>
</feature>
<dbReference type="Proteomes" id="UP000092950">
    <property type="component" value="Chromosome"/>
</dbReference>
<dbReference type="EMBL" id="CYTV01000001">
    <property type="protein sequence ID" value="CUI39131.1"/>
    <property type="molecule type" value="Genomic_DNA"/>
</dbReference>
<dbReference type="EMBL" id="CP016440">
    <property type="protein sequence ID" value="ANY16354.1"/>
    <property type="molecule type" value="Genomic_DNA"/>
</dbReference>
<keyword evidence="1" id="KW-0479">Metal-binding</keyword>
<dbReference type="RefSeq" id="WP_043209141.1">
    <property type="nucleotide sequence ID" value="NZ_CAJGUP010000022.1"/>
</dbReference>
<evidence type="ECO:0000313" key="4">
    <source>
        <dbReference type="EMBL" id="CUI39131.1"/>
    </source>
</evidence>
<reference evidence="4 5" key="1">
    <citation type="submission" date="2015-09" db="EMBL/GenBank/DDBJ databases">
        <authorList>
            <person name="Jackson K.R."/>
            <person name="Lunt B.L."/>
            <person name="Fisher J.N.B."/>
            <person name="Gardner A.V."/>
            <person name="Bailey M.E."/>
            <person name="Deus L.M."/>
            <person name="Earl A.S."/>
            <person name="Gibby P.D."/>
            <person name="Hartmann K.A."/>
            <person name="Liu J.E."/>
            <person name="Manci A.M."/>
            <person name="Nielsen D.A."/>
            <person name="Solomon M.B."/>
            <person name="Breakwell D.P."/>
            <person name="Burnett S.H."/>
            <person name="Grose J.H."/>
        </authorList>
    </citation>
    <scope>NUCLEOTIDE SEQUENCE [LARGE SCALE GENOMIC DNA]</scope>
    <source>
        <strain evidence="4 5">2789STDY5608636</strain>
    </source>
</reference>
<dbReference type="InterPro" id="IPR036163">
    <property type="entry name" value="HMA_dom_sf"/>
</dbReference>
<dbReference type="PROSITE" id="PS01047">
    <property type="entry name" value="HMA_1"/>
    <property type="match status" value="1"/>
</dbReference>
<keyword evidence="6" id="KW-1185">Reference proteome</keyword>